<organism evidence="1 2">
    <name type="scientific">Cardamine amara subsp. amara</name>
    <dbReference type="NCBI Taxonomy" id="228776"/>
    <lineage>
        <taxon>Eukaryota</taxon>
        <taxon>Viridiplantae</taxon>
        <taxon>Streptophyta</taxon>
        <taxon>Embryophyta</taxon>
        <taxon>Tracheophyta</taxon>
        <taxon>Spermatophyta</taxon>
        <taxon>Magnoliopsida</taxon>
        <taxon>eudicotyledons</taxon>
        <taxon>Gunneridae</taxon>
        <taxon>Pentapetalae</taxon>
        <taxon>rosids</taxon>
        <taxon>malvids</taxon>
        <taxon>Brassicales</taxon>
        <taxon>Brassicaceae</taxon>
        <taxon>Cardamineae</taxon>
        <taxon>Cardamine</taxon>
    </lineage>
</organism>
<comment type="caution">
    <text evidence="1">The sequence shown here is derived from an EMBL/GenBank/DDBJ whole genome shotgun (WGS) entry which is preliminary data.</text>
</comment>
<accession>A0ABD1ALI4</accession>
<gene>
    <name evidence="1" type="ORF">V5N11_032457</name>
</gene>
<dbReference type="EMBL" id="JBANAX010000473">
    <property type="protein sequence ID" value="KAL1207562.1"/>
    <property type="molecule type" value="Genomic_DNA"/>
</dbReference>
<sequence length="329" mass="36265">MVKWKRGRPKNYLRIESNVQFIGPPLRLNKSQIRQRENVEPLVGQAIHGVVEATFEDGFFLSVNVENSDSKLRGVVFKPGRCVLISVHNDVATHLPMIRRNVVHPYASANEARKYTVRESLGTGNRSLVPVPISQPAHPANPSQLSHVTIPTYRVVPIVRIRTVVYVPCQPVVPAQPNRGDKSLIPVPIQYAHHGGNKSTVRDLPESGDRSLVLVPIHYILTAQPAHPANHAQLTPVLVPAPHAQLSRVHVHAPPAQLSRVLVPTPPSQLALPAHPTILARYVVLIVLQLVHQHNGDDGVPIQPVHQAIIRNPVVFVKAAHCQPRSYAD</sequence>
<evidence type="ECO:0000313" key="2">
    <source>
        <dbReference type="Proteomes" id="UP001558713"/>
    </source>
</evidence>
<dbReference type="AlphaFoldDB" id="A0ABD1ALI4"/>
<reference evidence="1 2" key="1">
    <citation type="submission" date="2024-04" db="EMBL/GenBank/DDBJ databases">
        <title>Genome assembly C_amara_ONT_v2.</title>
        <authorList>
            <person name="Yant L."/>
            <person name="Moore C."/>
            <person name="Slenker M."/>
        </authorList>
    </citation>
    <scope>NUCLEOTIDE SEQUENCE [LARGE SCALE GENOMIC DNA]</scope>
    <source>
        <tissue evidence="1">Leaf</tissue>
    </source>
</reference>
<dbReference type="PANTHER" id="PTHR34682:SF1">
    <property type="entry name" value="PROTEIN METABOLIC NETWORK MODULATOR 1"/>
    <property type="match status" value="1"/>
</dbReference>
<dbReference type="PANTHER" id="PTHR34682">
    <property type="entry name" value="AT HOOK MOTIF-CONTAINING PROTEIN"/>
    <property type="match status" value="1"/>
</dbReference>
<protein>
    <submittedName>
        <fullName evidence="1">Protein METABOLIC NETWORK MODULATOR 1</fullName>
    </submittedName>
</protein>
<keyword evidence="2" id="KW-1185">Reference proteome</keyword>
<evidence type="ECO:0000313" key="1">
    <source>
        <dbReference type="EMBL" id="KAL1207562.1"/>
    </source>
</evidence>
<dbReference type="Proteomes" id="UP001558713">
    <property type="component" value="Unassembled WGS sequence"/>
</dbReference>
<dbReference type="InterPro" id="IPR045881">
    <property type="entry name" value="MNM1-like"/>
</dbReference>
<proteinExistence type="predicted"/>
<name>A0ABD1ALI4_CARAN</name>